<organism evidence="2 3">
    <name type="scientific">Terfezia boudieri ATCC MYA-4762</name>
    <dbReference type="NCBI Taxonomy" id="1051890"/>
    <lineage>
        <taxon>Eukaryota</taxon>
        <taxon>Fungi</taxon>
        <taxon>Dikarya</taxon>
        <taxon>Ascomycota</taxon>
        <taxon>Pezizomycotina</taxon>
        <taxon>Pezizomycetes</taxon>
        <taxon>Pezizales</taxon>
        <taxon>Pezizaceae</taxon>
        <taxon>Terfezia</taxon>
    </lineage>
</organism>
<evidence type="ECO:0000313" key="3">
    <source>
        <dbReference type="Proteomes" id="UP000267821"/>
    </source>
</evidence>
<name>A0A3N4LVY3_9PEZI</name>
<accession>A0A3N4LVY3</accession>
<dbReference type="Pfam" id="PF01965">
    <property type="entry name" value="DJ-1_PfpI"/>
    <property type="match status" value="1"/>
</dbReference>
<gene>
    <name evidence="2" type="ORF">L211DRAFT_865962</name>
</gene>
<dbReference type="STRING" id="1051890.A0A3N4LVY3"/>
<evidence type="ECO:0000259" key="1">
    <source>
        <dbReference type="Pfam" id="PF01965"/>
    </source>
</evidence>
<proteinExistence type="predicted"/>
<dbReference type="InterPro" id="IPR029062">
    <property type="entry name" value="Class_I_gatase-like"/>
</dbReference>
<dbReference type="Proteomes" id="UP000267821">
    <property type="component" value="Unassembled WGS sequence"/>
</dbReference>
<keyword evidence="3" id="KW-1185">Reference proteome</keyword>
<dbReference type="GO" id="GO:0016740">
    <property type="term" value="F:transferase activity"/>
    <property type="evidence" value="ECO:0007669"/>
    <property type="project" value="UniProtKB-KW"/>
</dbReference>
<protein>
    <submittedName>
        <fullName evidence="2">Class I glutamine amidotransferase-like protein</fullName>
    </submittedName>
</protein>
<dbReference type="PANTHER" id="PTHR43130">
    <property type="entry name" value="ARAC-FAMILY TRANSCRIPTIONAL REGULATOR"/>
    <property type="match status" value="1"/>
</dbReference>
<dbReference type="Gene3D" id="3.40.50.880">
    <property type="match status" value="1"/>
</dbReference>
<sequence>MASALQKPPCAPVPKKIGVVLFPTFQTLDVAGPLDAFQWLSNYVPDLKLYLLANTLDPVSTKFSETVFPGSHTSDFGLSIVPTHTFDNAPQDIDVLFVPGGYGVMACGAAGDKVLNPVRAFIKERFPKVMYLLTVCTGSGLVAQTGVLDGYKATSNKAAWDWVTKQSQKVNWQPVARWTVDGKKDKGDRVDKVWTSSGVQAGMDMALAWITRVYQSYNPKPEDLGTTIATTEEYVRDLDPSRDPFAKKLCRGWD</sequence>
<dbReference type="CDD" id="cd03139">
    <property type="entry name" value="GATase1_PfpI_2"/>
    <property type="match status" value="1"/>
</dbReference>
<evidence type="ECO:0000313" key="2">
    <source>
        <dbReference type="EMBL" id="RPB27064.1"/>
    </source>
</evidence>
<dbReference type="PANTHER" id="PTHR43130:SF15">
    <property type="entry name" value="THIJ_PFPI FAMILY PROTEIN (AFU_ORTHOLOGUE AFUA_5G14240)"/>
    <property type="match status" value="1"/>
</dbReference>
<feature type="domain" description="DJ-1/PfpI" evidence="1">
    <location>
        <begin position="15"/>
        <end position="210"/>
    </location>
</feature>
<dbReference type="EMBL" id="ML121532">
    <property type="protein sequence ID" value="RPB27064.1"/>
    <property type="molecule type" value="Genomic_DNA"/>
</dbReference>
<keyword evidence="2" id="KW-0315">Glutamine amidotransferase</keyword>
<dbReference type="InterPro" id="IPR002818">
    <property type="entry name" value="DJ-1/PfpI"/>
</dbReference>
<keyword evidence="2" id="KW-0808">Transferase</keyword>
<dbReference type="AlphaFoldDB" id="A0A3N4LVY3"/>
<dbReference type="SUPFAM" id="SSF52317">
    <property type="entry name" value="Class I glutamine amidotransferase-like"/>
    <property type="match status" value="1"/>
</dbReference>
<dbReference type="InterPro" id="IPR052158">
    <property type="entry name" value="INH-QAR"/>
</dbReference>
<reference evidence="2 3" key="1">
    <citation type="journal article" date="2018" name="Nat. Ecol. Evol.">
        <title>Pezizomycetes genomes reveal the molecular basis of ectomycorrhizal truffle lifestyle.</title>
        <authorList>
            <person name="Murat C."/>
            <person name="Payen T."/>
            <person name="Noel B."/>
            <person name="Kuo A."/>
            <person name="Morin E."/>
            <person name="Chen J."/>
            <person name="Kohler A."/>
            <person name="Krizsan K."/>
            <person name="Balestrini R."/>
            <person name="Da Silva C."/>
            <person name="Montanini B."/>
            <person name="Hainaut M."/>
            <person name="Levati E."/>
            <person name="Barry K.W."/>
            <person name="Belfiori B."/>
            <person name="Cichocki N."/>
            <person name="Clum A."/>
            <person name="Dockter R.B."/>
            <person name="Fauchery L."/>
            <person name="Guy J."/>
            <person name="Iotti M."/>
            <person name="Le Tacon F."/>
            <person name="Lindquist E.A."/>
            <person name="Lipzen A."/>
            <person name="Malagnac F."/>
            <person name="Mello A."/>
            <person name="Molinier V."/>
            <person name="Miyauchi S."/>
            <person name="Poulain J."/>
            <person name="Riccioni C."/>
            <person name="Rubini A."/>
            <person name="Sitrit Y."/>
            <person name="Splivallo R."/>
            <person name="Traeger S."/>
            <person name="Wang M."/>
            <person name="Zifcakova L."/>
            <person name="Wipf D."/>
            <person name="Zambonelli A."/>
            <person name="Paolocci F."/>
            <person name="Nowrousian M."/>
            <person name="Ottonello S."/>
            <person name="Baldrian P."/>
            <person name="Spatafora J.W."/>
            <person name="Henrissat B."/>
            <person name="Nagy L.G."/>
            <person name="Aury J.M."/>
            <person name="Wincker P."/>
            <person name="Grigoriev I.V."/>
            <person name="Bonfante P."/>
            <person name="Martin F.M."/>
        </authorList>
    </citation>
    <scope>NUCLEOTIDE SEQUENCE [LARGE SCALE GENOMIC DNA]</scope>
    <source>
        <strain evidence="2 3">ATCC MYA-4762</strain>
    </source>
</reference>
<dbReference type="OrthoDB" id="543156at2759"/>
<dbReference type="InParanoid" id="A0A3N4LVY3"/>